<evidence type="ECO:0000313" key="1">
    <source>
        <dbReference type="EMBL" id="TFK69367.1"/>
    </source>
</evidence>
<accession>A0ACD3AWL7</accession>
<keyword evidence="2" id="KW-1185">Reference proteome</keyword>
<name>A0ACD3AWL7_9AGAR</name>
<protein>
    <submittedName>
        <fullName evidence="1">Uncharacterized protein</fullName>
    </submittedName>
</protein>
<organism evidence="1 2">
    <name type="scientific">Pluteus cervinus</name>
    <dbReference type="NCBI Taxonomy" id="181527"/>
    <lineage>
        <taxon>Eukaryota</taxon>
        <taxon>Fungi</taxon>
        <taxon>Dikarya</taxon>
        <taxon>Basidiomycota</taxon>
        <taxon>Agaricomycotina</taxon>
        <taxon>Agaricomycetes</taxon>
        <taxon>Agaricomycetidae</taxon>
        <taxon>Agaricales</taxon>
        <taxon>Pluteineae</taxon>
        <taxon>Pluteaceae</taxon>
        <taxon>Pluteus</taxon>
    </lineage>
</organism>
<dbReference type="Proteomes" id="UP000308600">
    <property type="component" value="Unassembled WGS sequence"/>
</dbReference>
<reference evidence="1 2" key="1">
    <citation type="journal article" date="2019" name="Nat. Ecol. Evol.">
        <title>Megaphylogeny resolves global patterns of mushroom evolution.</title>
        <authorList>
            <person name="Varga T."/>
            <person name="Krizsan K."/>
            <person name="Foldi C."/>
            <person name="Dima B."/>
            <person name="Sanchez-Garcia M."/>
            <person name="Sanchez-Ramirez S."/>
            <person name="Szollosi G.J."/>
            <person name="Szarkandi J.G."/>
            <person name="Papp V."/>
            <person name="Albert L."/>
            <person name="Andreopoulos W."/>
            <person name="Angelini C."/>
            <person name="Antonin V."/>
            <person name="Barry K.W."/>
            <person name="Bougher N.L."/>
            <person name="Buchanan P."/>
            <person name="Buyck B."/>
            <person name="Bense V."/>
            <person name="Catcheside P."/>
            <person name="Chovatia M."/>
            <person name="Cooper J."/>
            <person name="Damon W."/>
            <person name="Desjardin D."/>
            <person name="Finy P."/>
            <person name="Geml J."/>
            <person name="Haridas S."/>
            <person name="Hughes K."/>
            <person name="Justo A."/>
            <person name="Karasinski D."/>
            <person name="Kautmanova I."/>
            <person name="Kiss B."/>
            <person name="Kocsube S."/>
            <person name="Kotiranta H."/>
            <person name="LaButti K.M."/>
            <person name="Lechner B.E."/>
            <person name="Liimatainen K."/>
            <person name="Lipzen A."/>
            <person name="Lukacs Z."/>
            <person name="Mihaltcheva S."/>
            <person name="Morgado L.N."/>
            <person name="Niskanen T."/>
            <person name="Noordeloos M.E."/>
            <person name="Ohm R.A."/>
            <person name="Ortiz-Santana B."/>
            <person name="Ovrebo C."/>
            <person name="Racz N."/>
            <person name="Riley R."/>
            <person name="Savchenko A."/>
            <person name="Shiryaev A."/>
            <person name="Soop K."/>
            <person name="Spirin V."/>
            <person name="Szebenyi C."/>
            <person name="Tomsovsky M."/>
            <person name="Tulloss R.E."/>
            <person name="Uehling J."/>
            <person name="Grigoriev I.V."/>
            <person name="Vagvolgyi C."/>
            <person name="Papp T."/>
            <person name="Martin F.M."/>
            <person name="Miettinen O."/>
            <person name="Hibbett D.S."/>
            <person name="Nagy L.G."/>
        </authorList>
    </citation>
    <scope>NUCLEOTIDE SEQUENCE [LARGE SCALE GENOMIC DNA]</scope>
    <source>
        <strain evidence="1 2">NL-1719</strain>
    </source>
</reference>
<gene>
    <name evidence="1" type="ORF">BDN72DRAFT_959639</name>
</gene>
<dbReference type="EMBL" id="ML208332">
    <property type="protein sequence ID" value="TFK69367.1"/>
    <property type="molecule type" value="Genomic_DNA"/>
</dbReference>
<sequence>MSFTFTEPLTPERMSSIYSEPKPNLGPCKPLPNTYVSDYSILNPDQFPECPPCPQCPPPLPAGTEIGPFISQTQHWLPQLAYTPTTTWRATTGRCFPDQSTEIFFDYKGQHGQGVKIRDMRDELEPECRFRIEGPDDRVLEHTGLKKVTLRIIWPGYEDTVPWIRPINITPPGGPITRYQLGAVISGNFYRFLEDAMDAPNPSDPKDNLWSIGSDGIQRKHIILVSLINIYETIWQASVAVELNTSN</sequence>
<evidence type="ECO:0000313" key="2">
    <source>
        <dbReference type="Proteomes" id="UP000308600"/>
    </source>
</evidence>
<proteinExistence type="predicted"/>